<protein>
    <submittedName>
        <fullName evidence="1">Uncharacterized protein</fullName>
    </submittedName>
</protein>
<reference evidence="1" key="1">
    <citation type="submission" date="2016-07" db="EMBL/GenBank/DDBJ databases">
        <title>De novo transcriptome assembly of four accessions of the metal hyperaccumulator plant Noccaea caerulescens.</title>
        <authorList>
            <person name="Blande D."/>
            <person name="Halimaa P."/>
            <person name="Tervahauta A.I."/>
            <person name="Aarts M.G."/>
            <person name="Karenlampi S.O."/>
        </authorList>
    </citation>
    <scope>NUCLEOTIDE SEQUENCE</scope>
</reference>
<organism evidence="1">
    <name type="scientific">Noccaea caerulescens</name>
    <name type="common">Alpine penny-cress</name>
    <name type="synonym">Thlaspi caerulescens</name>
    <dbReference type="NCBI Taxonomy" id="107243"/>
    <lineage>
        <taxon>Eukaryota</taxon>
        <taxon>Viridiplantae</taxon>
        <taxon>Streptophyta</taxon>
        <taxon>Embryophyta</taxon>
        <taxon>Tracheophyta</taxon>
        <taxon>Spermatophyta</taxon>
        <taxon>Magnoliopsida</taxon>
        <taxon>eudicotyledons</taxon>
        <taxon>Gunneridae</taxon>
        <taxon>Pentapetalae</taxon>
        <taxon>rosids</taxon>
        <taxon>malvids</taxon>
        <taxon>Brassicales</taxon>
        <taxon>Brassicaceae</taxon>
        <taxon>Coluteocarpeae</taxon>
        <taxon>Noccaea</taxon>
    </lineage>
</organism>
<evidence type="ECO:0000313" key="1">
    <source>
        <dbReference type="EMBL" id="JAU20799.1"/>
    </source>
</evidence>
<gene>
    <name evidence="1" type="ORF">GA_TR13663_c0_g1_i1_g.43131</name>
</gene>
<proteinExistence type="predicted"/>
<sequence>MNRRHPRTMKKIPWPRSPPTWLYAMKKPETIPSVPNTRRATASAISLTGGRLLTVYEVSIMMSSSVIENAWSTYAIYTAADPDQWKSIATDLEKTRNEVEDSKLEE</sequence>
<dbReference type="EMBL" id="GEVI01011521">
    <property type="protein sequence ID" value="JAU20799.1"/>
    <property type="molecule type" value="Transcribed_RNA"/>
</dbReference>
<accession>A0A1J3DNU2</accession>
<dbReference type="AlphaFoldDB" id="A0A1J3DNU2"/>
<name>A0A1J3DNU2_NOCCA</name>